<evidence type="ECO:0000256" key="11">
    <source>
        <dbReference type="RuleBase" id="RU004253"/>
    </source>
</evidence>
<dbReference type="GO" id="GO:0005737">
    <property type="term" value="C:cytoplasm"/>
    <property type="evidence" value="ECO:0007669"/>
    <property type="project" value="TreeGrafter"/>
</dbReference>
<feature type="binding site" evidence="9">
    <location>
        <position position="163"/>
    </location>
    <ligand>
        <name>2-[(2R,5Z)-2-carboxy-4-methylthiazol-5(2H)-ylidene]ethyl phosphate</name>
        <dbReference type="ChEBI" id="CHEBI:62899"/>
    </ligand>
</feature>
<dbReference type="Gene3D" id="3.20.20.70">
    <property type="entry name" value="Aldolase class I"/>
    <property type="match status" value="1"/>
</dbReference>
<evidence type="ECO:0000256" key="7">
    <source>
        <dbReference type="ARBA" id="ARBA00047851"/>
    </source>
</evidence>
<feature type="binding site" evidence="9">
    <location>
        <position position="70"/>
    </location>
    <ligand>
        <name>Mg(2+)</name>
        <dbReference type="ChEBI" id="CHEBI:18420"/>
    </ligand>
</feature>
<dbReference type="FunFam" id="3.20.20.70:FF:000096">
    <property type="entry name" value="Thiamine-phosphate synthase"/>
    <property type="match status" value="1"/>
</dbReference>
<name>A0A9Q2HEY9_9STAP</name>
<dbReference type="AlphaFoldDB" id="A0A9Q2HEY9"/>
<dbReference type="InterPro" id="IPR022998">
    <property type="entry name" value="ThiamineP_synth_TenI"/>
</dbReference>
<keyword evidence="5 9" id="KW-0784">Thiamine biosynthesis</keyword>
<dbReference type="Proteomes" id="UP000579136">
    <property type="component" value="Unassembled WGS sequence"/>
</dbReference>
<evidence type="ECO:0000256" key="4">
    <source>
        <dbReference type="ARBA" id="ARBA00022842"/>
    </source>
</evidence>
<evidence type="ECO:0000256" key="8">
    <source>
        <dbReference type="ARBA" id="ARBA00047883"/>
    </source>
</evidence>
<evidence type="ECO:0000313" key="14">
    <source>
        <dbReference type="Proteomes" id="UP000579136"/>
    </source>
</evidence>
<comment type="cofactor">
    <cofactor evidence="9">
        <name>Mg(2+)</name>
        <dbReference type="ChEBI" id="CHEBI:18420"/>
    </cofactor>
    <text evidence="9">Binds 1 Mg(2+) ion per subunit.</text>
</comment>
<dbReference type="InterPro" id="IPR036206">
    <property type="entry name" value="ThiamineP_synth_sf"/>
</dbReference>
<feature type="binding site" evidence="9">
    <location>
        <begin position="37"/>
        <end position="41"/>
    </location>
    <ligand>
        <name>4-amino-2-methyl-5-(diphosphooxymethyl)pyrimidine</name>
        <dbReference type="ChEBI" id="CHEBI:57841"/>
    </ligand>
</feature>
<organism evidence="13 14">
    <name type="scientific">Nosocomiicoccus ampullae</name>
    <dbReference type="NCBI Taxonomy" id="489910"/>
    <lineage>
        <taxon>Bacteria</taxon>
        <taxon>Bacillati</taxon>
        <taxon>Bacillota</taxon>
        <taxon>Bacilli</taxon>
        <taxon>Bacillales</taxon>
        <taxon>Staphylococcaceae</taxon>
        <taxon>Nosocomiicoccus</taxon>
    </lineage>
</organism>
<comment type="catalytic activity">
    <reaction evidence="8 9 10">
        <text>2-[(2R,5Z)-2-carboxy-4-methylthiazol-5(2H)-ylidene]ethyl phosphate + 4-amino-2-methyl-5-(diphosphooxymethyl)pyrimidine + 2 H(+) = thiamine phosphate + CO2 + diphosphate</text>
        <dbReference type="Rhea" id="RHEA:47844"/>
        <dbReference type="ChEBI" id="CHEBI:15378"/>
        <dbReference type="ChEBI" id="CHEBI:16526"/>
        <dbReference type="ChEBI" id="CHEBI:33019"/>
        <dbReference type="ChEBI" id="CHEBI:37575"/>
        <dbReference type="ChEBI" id="CHEBI:57841"/>
        <dbReference type="ChEBI" id="CHEBI:62899"/>
        <dbReference type="EC" id="2.5.1.3"/>
    </reaction>
</comment>
<dbReference type="Pfam" id="PF02581">
    <property type="entry name" value="TMP-TENI"/>
    <property type="match status" value="1"/>
</dbReference>
<evidence type="ECO:0000256" key="5">
    <source>
        <dbReference type="ARBA" id="ARBA00022977"/>
    </source>
</evidence>
<comment type="catalytic activity">
    <reaction evidence="6 9 10">
        <text>4-methyl-5-(2-phosphooxyethyl)-thiazole + 4-amino-2-methyl-5-(diphosphooxymethyl)pyrimidine + H(+) = thiamine phosphate + diphosphate</text>
        <dbReference type="Rhea" id="RHEA:22328"/>
        <dbReference type="ChEBI" id="CHEBI:15378"/>
        <dbReference type="ChEBI" id="CHEBI:33019"/>
        <dbReference type="ChEBI" id="CHEBI:37575"/>
        <dbReference type="ChEBI" id="CHEBI:57841"/>
        <dbReference type="ChEBI" id="CHEBI:58296"/>
        <dbReference type="EC" id="2.5.1.3"/>
    </reaction>
</comment>
<dbReference type="PANTHER" id="PTHR20857">
    <property type="entry name" value="THIAMINE-PHOSPHATE PYROPHOSPHORYLASE"/>
    <property type="match status" value="1"/>
</dbReference>
<keyword evidence="2 9" id="KW-0808">Transferase</keyword>
<feature type="binding site" evidence="9">
    <location>
        <begin position="183"/>
        <end position="184"/>
    </location>
    <ligand>
        <name>2-[(2R,5Z)-2-carboxy-4-methylthiazol-5(2H)-ylidene]ethyl phosphate</name>
        <dbReference type="ChEBI" id="CHEBI:62899"/>
    </ligand>
</feature>
<dbReference type="InterPro" id="IPR013785">
    <property type="entry name" value="Aldolase_TIM"/>
</dbReference>
<keyword evidence="14" id="KW-1185">Reference proteome</keyword>
<evidence type="ECO:0000256" key="1">
    <source>
        <dbReference type="ARBA" id="ARBA00005165"/>
    </source>
</evidence>
<dbReference type="HAMAP" id="MF_00097">
    <property type="entry name" value="TMP_synthase"/>
    <property type="match status" value="1"/>
</dbReference>
<comment type="similarity">
    <text evidence="9 10">Belongs to the thiamine-phosphate synthase family.</text>
</comment>
<dbReference type="SUPFAM" id="SSF51391">
    <property type="entry name" value="Thiamin phosphate synthase"/>
    <property type="match status" value="1"/>
</dbReference>
<feature type="binding site" evidence="9">
    <location>
        <begin position="134"/>
        <end position="136"/>
    </location>
    <ligand>
        <name>2-[(2R,5Z)-2-carboxy-4-methylthiazol-5(2H)-ylidene]ethyl phosphate</name>
        <dbReference type="ChEBI" id="CHEBI:62899"/>
    </ligand>
</feature>
<accession>A0A9Q2HEY9</accession>
<comment type="pathway">
    <text evidence="1 9 11">Cofactor biosynthesis; thiamine diphosphate biosynthesis; thiamine phosphate from 4-amino-2-methyl-5-diphosphomethylpyrimidine and 4-methyl-5-(2-phosphoethyl)-thiazole: step 1/1.</text>
</comment>
<sequence>MTFDLSLYLVTGHYDYSDEEFLSIIDMACQNGVTIVQLREKELSTHDFYELAVKVKEVTDKYNVPLIINDRADICLAVDAAGVHIGDNELPVDVNRKILGPDKIIGVSVKTKKRAEEARDGGADYFGVGAFFNTDTKETNVLSKEELMEVIQHTDVPAVGIGGLKEHNLDILKGTGVKGAAIVSEIMLAENVSEKVNALKNKIDTILEDR</sequence>
<reference evidence="13 14" key="1">
    <citation type="submission" date="2020-08" db="EMBL/GenBank/DDBJ databases">
        <title>Genomic Encyclopedia of Type Strains, Phase IV (KMG-IV): sequencing the most valuable type-strain genomes for metagenomic binning, comparative biology and taxonomic classification.</title>
        <authorList>
            <person name="Goeker M."/>
        </authorList>
    </citation>
    <scope>NUCLEOTIDE SEQUENCE [LARGE SCALE GENOMIC DNA]</scope>
    <source>
        <strain evidence="13 14">DSM 19163</strain>
    </source>
</reference>
<dbReference type="GO" id="GO:0009228">
    <property type="term" value="P:thiamine biosynthetic process"/>
    <property type="evidence" value="ECO:0007669"/>
    <property type="project" value="UniProtKB-KW"/>
</dbReference>
<dbReference type="GO" id="GO:0009229">
    <property type="term" value="P:thiamine diphosphate biosynthetic process"/>
    <property type="evidence" value="ECO:0007669"/>
    <property type="project" value="UniProtKB-UniRule"/>
</dbReference>
<feature type="binding site" evidence="9">
    <location>
        <position position="89"/>
    </location>
    <ligand>
        <name>Mg(2+)</name>
        <dbReference type="ChEBI" id="CHEBI:18420"/>
    </ligand>
</feature>
<dbReference type="RefSeq" id="WP_183673082.1">
    <property type="nucleotide sequence ID" value="NZ_CBCRYX010000001.1"/>
</dbReference>
<evidence type="ECO:0000259" key="12">
    <source>
        <dbReference type="Pfam" id="PF02581"/>
    </source>
</evidence>
<evidence type="ECO:0000256" key="6">
    <source>
        <dbReference type="ARBA" id="ARBA00047334"/>
    </source>
</evidence>
<dbReference type="GO" id="GO:0004789">
    <property type="term" value="F:thiamine-phosphate diphosphorylase activity"/>
    <property type="evidence" value="ECO:0007669"/>
    <property type="project" value="UniProtKB-UniRule"/>
</dbReference>
<evidence type="ECO:0000256" key="2">
    <source>
        <dbReference type="ARBA" id="ARBA00022679"/>
    </source>
</evidence>
<dbReference type="InterPro" id="IPR034291">
    <property type="entry name" value="TMP_synthase"/>
</dbReference>
<comment type="catalytic activity">
    <reaction evidence="7 9 10">
        <text>2-(2-carboxy-4-methylthiazol-5-yl)ethyl phosphate + 4-amino-2-methyl-5-(diphosphooxymethyl)pyrimidine + 2 H(+) = thiamine phosphate + CO2 + diphosphate</text>
        <dbReference type="Rhea" id="RHEA:47848"/>
        <dbReference type="ChEBI" id="CHEBI:15378"/>
        <dbReference type="ChEBI" id="CHEBI:16526"/>
        <dbReference type="ChEBI" id="CHEBI:33019"/>
        <dbReference type="ChEBI" id="CHEBI:37575"/>
        <dbReference type="ChEBI" id="CHEBI:57841"/>
        <dbReference type="ChEBI" id="CHEBI:62890"/>
        <dbReference type="EC" id="2.5.1.3"/>
    </reaction>
</comment>
<dbReference type="CDD" id="cd00564">
    <property type="entry name" value="TMP_TenI"/>
    <property type="match status" value="1"/>
</dbReference>
<gene>
    <name evidence="9" type="primary">thiE</name>
    <name evidence="13" type="ORF">HNQ45_000498</name>
</gene>
<evidence type="ECO:0000256" key="10">
    <source>
        <dbReference type="RuleBase" id="RU003826"/>
    </source>
</evidence>
<dbReference type="GO" id="GO:0000287">
    <property type="term" value="F:magnesium ion binding"/>
    <property type="evidence" value="ECO:0007669"/>
    <property type="project" value="UniProtKB-UniRule"/>
</dbReference>
<evidence type="ECO:0000256" key="3">
    <source>
        <dbReference type="ARBA" id="ARBA00022723"/>
    </source>
</evidence>
<dbReference type="PANTHER" id="PTHR20857:SF15">
    <property type="entry name" value="THIAMINE-PHOSPHATE SYNTHASE"/>
    <property type="match status" value="1"/>
</dbReference>
<proteinExistence type="inferred from homology"/>
<evidence type="ECO:0000313" key="13">
    <source>
        <dbReference type="EMBL" id="MBB5175628.1"/>
    </source>
</evidence>
<feature type="binding site" evidence="9">
    <location>
        <position position="69"/>
    </location>
    <ligand>
        <name>4-amino-2-methyl-5-(diphosphooxymethyl)pyrimidine</name>
        <dbReference type="ChEBI" id="CHEBI:57841"/>
    </ligand>
</feature>
<feature type="domain" description="Thiamine phosphate synthase/TenI" evidence="12">
    <location>
        <begin position="7"/>
        <end position="186"/>
    </location>
</feature>
<dbReference type="EC" id="2.5.1.3" evidence="9"/>
<evidence type="ECO:0000256" key="9">
    <source>
        <dbReference type="HAMAP-Rule" id="MF_00097"/>
    </source>
</evidence>
<dbReference type="NCBIfam" id="TIGR00693">
    <property type="entry name" value="thiE"/>
    <property type="match status" value="1"/>
</dbReference>
<protein>
    <recommendedName>
        <fullName evidence="9">Thiamine-phosphate synthase</fullName>
        <shortName evidence="9">TP synthase</shortName>
        <shortName evidence="9">TPS</shortName>
        <ecNumber evidence="9">2.5.1.3</ecNumber>
    </recommendedName>
    <alternativeName>
        <fullName evidence="9">Thiamine-phosphate pyrophosphorylase</fullName>
        <shortName evidence="9">TMP pyrophosphorylase</shortName>
        <shortName evidence="9">TMP-PPase</shortName>
    </alternativeName>
</protein>
<comment type="caution">
    <text evidence="13">The sequence shown here is derived from an EMBL/GenBank/DDBJ whole genome shotgun (WGS) entry which is preliminary data.</text>
</comment>
<feature type="binding site" evidence="9">
    <location>
        <position position="108"/>
    </location>
    <ligand>
        <name>4-amino-2-methyl-5-(diphosphooxymethyl)pyrimidine</name>
        <dbReference type="ChEBI" id="CHEBI:57841"/>
    </ligand>
</feature>
<feature type="binding site" evidence="9">
    <location>
        <position position="137"/>
    </location>
    <ligand>
        <name>4-amino-2-methyl-5-(diphosphooxymethyl)pyrimidine</name>
        <dbReference type="ChEBI" id="CHEBI:57841"/>
    </ligand>
</feature>
<keyword evidence="3 9" id="KW-0479">Metal-binding</keyword>
<keyword evidence="4 9" id="KW-0460">Magnesium</keyword>
<comment type="function">
    <text evidence="9">Condenses 4-methyl-5-(beta-hydroxyethyl)thiazole monophosphate (THZ-P) and 2-methyl-4-amino-5-hydroxymethyl pyrimidine pyrophosphate (HMP-PP) to form thiamine monophosphate (TMP).</text>
</comment>
<dbReference type="EMBL" id="JACHHF010000002">
    <property type="protein sequence ID" value="MBB5175628.1"/>
    <property type="molecule type" value="Genomic_DNA"/>
</dbReference>